<keyword evidence="3" id="KW-0808">Transferase</keyword>
<proteinExistence type="predicted"/>
<organism evidence="10">
    <name type="scientific">viral metagenome</name>
    <dbReference type="NCBI Taxonomy" id="1070528"/>
    <lineage>
        <taxon>unclassified sequences</taxon>
        <taxon>metagenomes</taxon>
        <taxon>organismal metagenomes</taxon>
    </lineage>
</organism>
<evidence type="ECO:0000256" key="6">
    <source>
        <dbReference type="ARBA" id="ARBA00022844"/>
    </source>
</evidence>
<evidence type="ECO:0000313" key="10">
    <source>
        <dbReference type="EMBL" id="QHT21926.1"/>
    </source>
</evidence>
<dbReference type="Pfam" id="PF21649">
    <property type="entry name" value="APMV_polyA_pol_cat_2nd"/>
    <property type="match status" value="1"/>
</dbReference>
<dbReference type="GO" id="GO:0006397">
    <property type="term" value="P:mRNA processing"/>
    <property type="evidence" value="ECO:0007669"/>
    <property type="project" value="UniProtKB-KW"/>
</dbReference>
<feature type="domain" description="Poly(A) polymerase catalytic subunit" evidence="8">
    <location>
        <begin position="44"/>
        <end position="176"/>
    </location>
</feature>
<keyword evidence="5" id="KW-0067">ATP-binding</keyword>
<keyword evidence="2" id="KW-0507">mRNA processing</keyword>
<dbReference type="EMBL" id="MN739698">
    <property type="protein sequence ID" value="QHT21926.1"/>
    <property type="molecule type" value="Genomic_DNA"/>
</dbReference>
<accession>A0A6C0DYD7</accession>
<evidence type="ECO:0000256" key="1">
    <source>
        <dbReference type="ARBA" id="ARBA00004328"/>
    </source>
</evidence>
<evidence type="ECO:0000256" key="7">
    <source>
        <dbReference type="ARBA" id="ARBA00023163"/>
    </source>
</evidence>
<evidence type="ECO:0000256" key="3">
    <source>
        <dbReference type="ARBA" id="ARBA00022679"/>
    </source>
</evidence>
<dbReference type="InterPro" id="IPR045355">
    <property type="entry name" value="PolyA_pol_cat_su"/>
</dbReference>
<evidence type="ECO:0000256" key="2">
    <source>
        <dbReference type="ARBA" id="ARBA00022664"/>
    </source>
</evidence>
<keyword evidence="4" id="KW-0547">Nucleotide-binding</keyword>
<dbReference type="InterPro" id="IPR049463">
    <property type="entry name" value="APMV_polyA_pol_cat_2nd"/>
</dbReference>
<evidence type="ECO:0000259" key="8">
    <source>
        <dbReference type="Pfam" id="PF19244"/>
    </source>
</evidence>
<evidence type="ECO:0000256" key="4">
    <source>
        <dbReference type="ARBA" id="ARBA00022741"/>
    </source>
</evidence>
<comment type="subcellular location">
    <subcellularLocation>
        <location evidence="1">Virion</location>
    </subcellularLocation>
</comment>
<keyword evidence="6" id="KW-0946">Virion</keyword>
<evidence type="ECO:0000256" key="5">
    <source>
        <dbReference type="ARBA" id="ARBA00022840"/>
    </source>
</evidence>
<evidence type="ECO:0008006" key="11">
    <source>
        <dbReference type="Google" id="ProtNLM"/>
    </source>
</evidence>
<dbReference type="AlphaFoldDB" id="A0A6C0DYD7"/>
<feature type="domain" description="Putative poly(A) polymerase catalytic subunit C-terminal mimivirus" evidence="9">
    <location>
        <begin position="213"/>
        <end position="471"/>
    </location>
</feature>
<sequence length="502" mass="59158">MSFYSSTTIEDFVKHSEEIIKKAHKKELESVEPTLDKRWEIINTVKDFIINKKRKLYGGFGLNKLIQMKNMKDAFYDDEDVDKWDLDFYSPDPINDAMEIANLLHKKKFKLIRAAEAQHEETYTVYVEGIKCADASYVPRNVYNKIPFNDVKGLIIAGPHFMMIDYFRVLTDPLTSYFRLEKTFQRLLLLTKYYPLPKVKDTNVAIVSPDKELDIAFRTVNNFLKNKETTVAVGMYAYNHLIKECKTDKVKYSDVNYYEVVSTFYKKDVKDLIFALYDKFPMAKSKITYKEFYPFFQYFGFRTQIYYDETLICVVYHHNMRCTPYNKVLGHYFTKKSFEEEKKDKINIGSFSMIALYNLINVMMARTNNDDITKDLYYKLLSNMIDMQEYNITKNNKTIFDDGLFKEFVVDCIGSTISVKMAQQQKYEKRKKAGHMISWNYNPEIAKDKDVNTFFFKNSSGNIINNQKNMKIDLTAVFSEYSELDDSSDLVEIKGEENKKKI</sequence>
<dbReference type="GO" id="GO:0016740">
    <property type="term" value="F:transferase activity"/>
    <property type="evidence" value="ECO:0007669"/>
    <property type="project" value="UniProtKB-KW"/>
</dbReference>
<dbReference type="GO" id="GO:0044423">
    <property type="term" value="C:virion component"/>
    <property type="evidence" value="ECO:0007669"/>
    <property type="project" value="UniProtKB-KW"/>
</dbReference>
<dbReference type="Pfam" id="PF19244">
    <property type="entry name" value="Poly_A_pol_cat"/>
    <property type="match status" value="1"/>
</dbReference>
<dbReference type="GO" id="GO:0005524">
    <property type="term" value="F:ATP binding"/>
    <property type="evidence" value="ECO:0007669"/>
    <property type="project" value="UniProtKB-KW"/>
</dbReference>
<keyword evidence="7" id="KW-0804">Transcription</keyword>
<protein>
    <recommendedName>
        <fullName evidence="11">Poly(A) polymerase catalytic subunit</fullName>
    </recommendedName>
</protein>
<name>A0A6C0DYD7_9ZZZZ</name>
<evidence type="ECO:0000259" key="9">
    <source>
        <dbReference type="Pfam" id="PF21649"/>
    </source>
</evidence>
<dbReference type="CDD" id="cd20920">
    <property type="entry name" value="polyA_pol_Mimi"/>
    <property type="match status" value="1"/>
</dbReference>
<reference evidence="10" key="1">
    <citation type="journal article" date="2020" name="Nature">
        <title>Giant virus diversity and host interactions through global metagenomics.</title>
        <authorList>
            <person name="Schulz F."/>
            <person name="Roux S."/>
            <person name="Paez-Espino D."/>
            <person name="Jungbluth S."/>
            <person name="Walsh D.A."/>
            <person name="Denef V.J."/>
            <person name="McMahon K.D."/>
            <person name="Konstantinidis K.T."/>
            <person name="Eloe-Fadrosh E.A."/>
            <person name="Kyrpides N.C."/>
            <person name="Woyke T."/>
        </authorList>
    </citation>
    <scope>NUCLEOTIDE SEQUENCE</scope>
    <source>
        <strain evidence="10">GVMAG-M-3300023179-103</strain>
    </source>
</reference>